<evidence type="ECO:0000256" key="5">
    <source>
        <dbReference type="ARBA" id="ARBA00023065"/>
    </source>
</evidence>
<dbReference type="GeneID" id="136810924"/>
<accession>A0A7M5V5B1</accession>
<evidence type="ECO:0000313" key="12">
    <source>
        <dbReference type="Proteomes" id="UP000594262"/>
    </source>
</evidence>
<dbReference type="SUPFAM" id="SSF81324">
    <property type="entry name" value="Voltage-gated potassium channels"/>
    <property type="match status" value="2"/>
</dbReference>
<feature type="transmembrane region" description="Helical" evidence="9">
    <location>
        <begin position="230"/>
        <end position="249"/>
    </location>
</feature>
<feature type="transmembrane region" description="Helical" evidence="9">
    <location>
        <begin position="152"/>
        <end position="173"/>
    </location>
</feature>
<keyword evidence="3 8" id="KW-0812">Transmembrane</keyword>
<dbReference type="InterPro" id="IPR003280">
    <property type="entry name" value="2pore_dom_K_chnl"/>
</dbReference>
<evidence type="ECO:0000256" key="1">
    <source>
        <dbReference type="ARBA" id="ARBA00004141"/>
    </source>
</evidence>
<feature type="transmembrane region" description="Helical" evidence="9">
    <location>
        <begin position="121"/>
        <end position="140"/>
    </location>
</feature>
<feature type="transmembrane region" description="Helical" evidence="9">
    <location>
        <begin position="24"/>
        <end position="44"/>
    </location>
</feature>
<dbReference type="InterPro" id="IPR013099">
    <property type="entry name" value="K_chnl_dom"/>
</dbReference>
<dbReference type="Pfam" id="PF07885">
    <property type="entry name" value="Ion_trans_2"/>
    <property type="match status" value="2"/>
</dbReference>
<protein>
    <recommendedName>
        <fullName evidence="10">Potassium channel domain-containing protein</fullName>
    </recommendedName>
</protein>
<dbReference type="EnsemblMetazoa" id="CLYHEMT003898.1">
    <property type="protein sequence ID" value="CLYHEMP003898.1"/>
    <property type="gene ID" value="CLYHEMG003898"/>
</dbReference>
<feature type="domain" description="Potassium channel" evidence="10">
    <location>
        <begin position="127"/>
        <end position="171"/>
    </location>
</feature>
<dbReference type="PRINTS" id="PR01333">
    <property type="entry name" value="2POREKCHANEL"/>
</dbReference>
<keyword evidence="6 9" id="KW-0472">Membrane</keyword>
<dbReference type="GO" id="GO:0005886">
    <property type="term" value="C:plasma membrane"/>
    <property type="evidence" value="ECO:0007669"/>
    <property type="project" value="TreeGrafter"/>
</dbReference>
<dbReference type="OrthoDB" id="5970010at2759"/>
<keyword evidence="2 8" id="KW-0813">Transport</keyword>
<dbReference type="GO" id="GO:0015271">
    <property type="term" value="F:outward rectifier potassium channel activity"/>
    <property type="evidence" value="ECO:0007669"/>
    <property type="project" value="TreeGrafter"/>
</dbReference>
<reference evidence="11" key="1">
    <citation type="submission" date="2021-01" db="UniProtKB">
        <authorList>
            <consortium name="EnsemblMetazoa"/>
        </authorList>
    </citation>
    <scope>IDENTIFICATION</scope>
</reference>
<evidence type="ECO:0000256" key="2">
    <source>
        <dbReference type="ARBA" id="ARBA00022448"/>
    </source>
</evidence>
<organism evidence="11 12">
    <name type="scientific">Clytia hemisphaerica</name>
    <dbReference type="NCBI Taxonomy" id="252671"/>
    <lineage>
        <taxon>Eukaryota</taxon>
        <taxon>Metazoa</taxon>
        <taxon>Cnidaria</taxon>
        <taxon>Hydrozoa</taxon>
        <taxon>Hydroidolina</taxon>
        <taxon>Leptothecata</taxon>
        <taxon>Obeliida</taxon>
        <taxon>Clytiidae</taxon>
        <taxon>Clytia</taxon>
    </lineage>
</organism>
<sequence length="321" mass="36544">MIIEDINLARQRIAQDIVTSFKKFLLYGLILTIIVVSGAIVFFYTEQCWSNVPQEYSQESSTQKLCNDILKINETHSDDQNVIAAISNITVSCLKHKNYKQRQKLSDLGTRKTCTLDSIGFAYWMGYVFTIVFTIGYGRVVTNTTAGRALTMVYATISIPIASLTTIYCAKTVDNCVKYMVLMFEQRALKRQKVVWFTRKCACIEMVYLVFMIMFYAWRQHDTILRNYTFFDAVYHVFITVTTIGFGDLDPDQSGRTSQTGVQMVAILMVEIIVFFITFSLMGAFISGIVSTEEGKNNKEEQRKLKSSSNDVIETYTAVAL</sequence>
<keyword evidence="7 8" id="KW-0407">Ion channel</keyword>
<keyword evidence="12" id="KW-1185">Reference proteome</keyword>
<evidence type="ECO:0000256" key="7">
    <source>
        <dbReference type="ARBA" id="ARBA00023303"/>
    </source>
</evidence>
<feature type="domain" description="Potassium channel" evidence="10">
    <location>
        <begin position="207"/>
        <end position="286"/>
    </location>
</feature>
<dbReference type="GO" id="GO:0030322">
    <property type="term" value="P:stabilization of membrane potential"/>
    <property type="evidence" value="ECO:0007669"/>
    <property type="project" value="TreeGrafter"/>
</dbReference>
<comment type="subcellular location">
    <subcellularLocation>
        <location evidence="1">Membrane</location>
        <topology evidence="1">Multi-pass membrane protein</topology>
    </subcellularLocation>
</comment>
<evidence type="ECO:0000313" key="11">
    <source>
        <dbReference type="EnsemblMetazoa" id="CLYHEMP003898.1"/>
    </source>
</evidence>
<comment type="similarity">
    <text evidence="8">Belongs to the two pore domain potassium channel (TC 1.A.1.8) family.</text>
</comment>
<dbReference type="GO" id="GO:0022841">
    <property type="term" value="F:potassium ion leak channel activity"/>
    <property type="evidence" value="ECO:0007669"/>
    <property type="project" value="TreeGrafter"/>
</dbReference>
<dbReference type="RefSeq" id="XP_066923612.1">
    <property type="nucleotide sequence ID" value="XM_067067511.1"/>
</dbReference>
<dbReference type="Proteomes" id="UP000594262">
    <property type="component" value="Unplaced"/>
</dbReference>
<keyword evidence="4 9" id="KW-1133">Transmembrane helix</keyword>
<keyword evidence="5 8" id="KW-0406">Ion transport</keyword>
<dbReference type="AlphaFoldDB" id="A0A7M5V5B1"/>
<evidence type="ECO:0000256" key="6">
    <source>
        <dbReference type="ARBA" id="ARBA00023136"/>
    </source>
</evidence>
<dbReference type="Gene3D" id="1.10.287.70">
    <property type="match status" value="1"/>
</dbReference>
<evidence type="ECO:0000256" key="9">
    <source>
        <dbReference type="SAM" id="Phobius"/>
    </source>
</evidence>
<feature type="transmembrane region" description="Helical" evidence="9">
    <location>
        <begin position="194"/>
        <end position="218"/>
    </location>
</feature>
<name>A0A7M5V5B1_9CNID</name>
<feature type="transmembrane region" description="Helical" evidence="9">
    <location>
        <begin position="261"/>
        <end position="290"/>
    </location>
</feature>
<evidence type="ECO:0000256" key="4">
    <source>
        <dbReference type="ARBA" id="ARBA00022989"/>
    </source>
</evidence>
<dbReference type="PANTHER" id="PTHR11003">
    <property type="entry name" value="POTASSIUM CHANNEL, SUBFAMILY K"/>
    <property type="match status" value="1"/>
</dbReference>
<evidence type="ECO:0000259" key="10">
    <source>
        <dbReference type="Pfam" id="PF07885"/>
    </source>
</evidence>
<proteinExistence type="inferred from homology"/>
<dbReference type="PANTHER" id="PTHR11003:SF291">
    <property type="entry name" value="IP11374P"/>
    <property type="match status" value="1"/>
</dbReference>
<evidence type="ECO:0000256" key="3">
    <source>
        <dbReference type="ARBA" id="ARBA00022692"/>
    </source>
</evidence>
<evidence type="ECO:0000256" key="8">
    <source>
        <dbReference type="RuleBase" id="RU003857"/>
    </source>
</evidence>